<evidence type="ECO:0000256" key="3">
    <source>
        <dbReference type="ARBA" id="ARBA00022679"/>
    </source>
</evidence>
<organism evidence="6 7">
    <name type="scientific">Companilactobacillus zhachilii</name>
    <dbReference type="NCBI Taxonomy" id="2304606"/>
    <lineage>
        <taxon>Bacteria</taxon>
        <taxon>Bacillati</taxon>
        <taxon>Bacillota</taxon>
        <taxon>Bacilli</taxon>
        <taxon>Lactobacillales</taxon>
        <taxon>Lactobacillaceae</taxon>
        <taxon>Companilactobacillus</taxon>
    </lineage>
</organism>
<gene>
    <name evidence="6" type="ORF">D1B17_11995</name>
</gene>
<keyword evidence="4" id="KW-0472">Membrane</keyword>
<evidence type="ECO:0000313" key="6">
    <source>
        <dbReference type="EMBL" id="AYE39307.1"/>
    </source>
</evidence>
<evidence type="ECO:0000313" key="7">
    <source>
        <dbReference type="Proteomes" id="UP000267208"/>
    </source>
</evidence>
<dbReference type="InterPro" id="IPR029044">
    <property type="entry name" value="Nucleotide-diphossugar_trans"/>
</dbReference>
<feature type="transmembrane region" description="Helical" evidence="4">
    <location>
        <begin position="12"/>
        <end position="39"/>
    </location>
</feature>
<feature type="transmembrane region" description="Helical" evidence="4">
    <location>
        <begin position="351"/>
        <end position="372"/>
    </location>
</feature>
<evidence type="ECO:0000256" key="4">
    <source>
        <dbReference type="SAM" id="Phobius"/>
    </source>
</evidence>
<dbReference type="OrthoDB" id="9766299at2"/>
<dbReference type="Gene3D" id="3.90.550.10">
    <property type="entry name" value="Spore Coat Polysaccharide Biosynthesis Protein SpsA, Chain A"/>
    <property type="match status" value="1"/>
</dbReference>
<feature type="transmembrane region" description="Helical" evidence="4">
    <location>
        <begin position="384"/>
        <end position="404"/>
    </location>
</feature>
<dbReference type="PANTHER" id="PTHR43630:SF1">
    <property type="entry name" value="POLY-BETA-1,6-N-ACETYL-D-GLUCOSAMINE SYNTHASE"/>
    <property type="match status" value="1"/>
</dbReference>
<sequence>MRYFWYLTVRQMGFWLTWILIPIVVEIVPAFISAFILMFKNRHPVEEPMPMKLPFITVIVPVYNSEDTLYNCVKSIKDSTYPSKLIQVILADNQSTDNSFKEFARAQTDFGLNMQLIKTKKGKANALNASIYQSIGTYIINIDSDGTLEEHALMNVVLKFENNLDISALTGTILPRKDMVKRTKNFPLRLLRQNEYFEYAQAFLSGRVIESYSDQLFTMSGAFSAFRKSTIMKTFMYDTQTLGEDTEMTFQIRDRLKKKVLICTDAIFYIEPISGLDELYRQRQRWQRGELEVAKSYMRNNASLKNFFTNFLVRRMLIDHTFIFPKMIWMFASFVLIFLRYSPVILGMSYIIIYFLYVLVSALNYACVRMLLRRFENEERFYAKLFWVALTLPMYNFICSWFRLIGSLNVSGEEQWNSLGFKDESTAVKKVVKGDVRNLERNRN</sequence>
<dbReference type="GO" id="GO:0016757">
    <property type="term" value="F:glycosyltransferase activity"/>
    <property type="evidence" value="ECO:0007669"/>
    <property type="project" value="UniProtKB-KW"/>
</dbReference>
<dbReference type="Pfam" id="PF00535">
    <property type="entry name" value="Glycos_transf_2"/>
    <property type="match status" value="1"/>
</dbReference>
<dbReference type="PANTHER" id="PTHR43630">
    <property type="entry name" value="POLY-BETA-1,6-N-ACETYL-D-GLUCOSAMINE SYNTHASE"/>
    <property type="match status" value="1"/>
</dbReference>
<keyword evidence="7" id="KW-1185">Reference proteome</keyword>
<dbReference type="InterPro" id="IPR001173">
    <property type="entry name" value="Glyco_trans_2-like"/>
</dbReference>
<reference evidence="7" key="1">
    <citation type="submission" date="2018-08" db="EMBL/GenBank/DDBJ databases">
        <title>Genome of Lactobacillus sp. HBUAS52074.</title>
        <authorList>
            <person name="Guo Z."/>
            <person name="Zhang Z.D."/>
        </authorList>
    </citation>
    <scope>NUCLEOTIDE SEQUENCE [LARGE SCALE GENOMIC DNA]</scope>
    <source>
        <strain evidence="7">HBUAS52074</strain>
    </source>
</reference>
<keyword evidence="3 6" id="KW-0808">Transferase</keyword>
<dbReference type="SUPFAM" id="SSF53448">
    <property type="entry name" value="Nucleotide-diphospho-sugar transferases"/>
    <property type="match status" value="1"/>
</dbReference>
<evidence type="ECO:0000256" key="1">
    <source>
        <dbReference type="ARBA" id="ARBA00006739"/>
    </source>
</evidence>
<name>A0A386PXT0_9LACO</name>
<evidence type="ECO:0000256" key="2">
    <source>
        <dbReference type="ARBA" id="ARBA00022676"/>
    </source>
</evidence>
<proteinExistence type="inferred from homology"/>
<accession>A0A386PXT0</accession>
<dbReference type="NCBIfam" id="TIGR03111">
    <property type="entry name" value="glyc2_xrt_Gpos1"/>
    <property type="match status" value="1"/>
</dbReference>
<feature type="transmembrane region" description="Helical" evidence="4">
    <location>
        <begin position="322"/>
        <end position="339"/>
    </location>
</feature>
<keyword evidence="4" id="KW-0812">Transmembrane</keyword>
<keyword evidence="2" id="KW-0328">Glycosyltransferase</keyword>
<dbReference type="InterPro" id="IPR017542">
    <property type="entry name" value="XrtG-assoc_glycosyltfrase"/>
</dbReference>
<dbReference type="EMBL" id="CP031933">
    <property type="protein sequence ID" value="AYE39307.1"/>
    <property type="molecule type" value="Genomic_DNA"/>
</dbReference>
<dbReference type="RefSeq" id="WP_120143829.1">
    <property type="nucleotide sequence ID" value="NZ_CP031933.2"/>
</dbReference>
<protein>
    <submittedName>
        <fullName evidence="6">Putative glycosyltransferase, exosortase G system-associated</fullName>
    </submittedName>
</protein>
<keyword evidence="4" id="KW-1133">Transmembrane helix</keyword>
<feature type="domain" description="Glycosyltransferase 2-like" evidence="5">
    <location>
        <begin position="57"/>
        <end position="173"/>
    </location>
</feature>
<dbReference type="KEGG" id="lzh:D1B17_11995"/>
<comment type="similarity">
    <text evidence="1">Belongs to the glycosyltransferase 2 family.</text>
</comment>
<dbReference type="AlphaFoldDB" id="A0A386PXT0"/>
<dbReference type="CDD" id="cd06423">
    <property type="entry name" value="CESA_like"/>
    <property type="match status" value="1"/>
</dbReference>
<evidence type="ECO:0000259" key="5">
    <source>
        <dbReference type="Pfam" id="PF00535"/>
    </source>
</evidence>
<dbReference type="Proteomes" id="UP000267208">
    <property type="component" value="Chromosome"/>
</dbReference>